<dbReference type="InterPro" id="IPR036259">
    <property type="entry name" value="MFS_trans_sf"/>
</dbReference>
<evidence type="ECO:0000313" key="11">
    <source>
        <dbReference type="Proteomes" id="UP000235114"/>
    </source>
</evidence>
<keyword evidence="3 6" id="KW-0812">Transmembrane</keyword>
<accession>A0A2N5GKY7</accession>
<keyword evidence="2" id="KW-0813">Transport</keyword>
<dbReference type="EMBL" id="PGVD01000025">
    <property type="protein sequence ID" value="PLR97910.1"/>
    <property type="molecule type" value="Genomic_DNA"/>
</dbReference>
<keyword evidence="4 6" id="KW-1133">Transmembrane helix</keyword>
<evidence type="ECO:0000256" key="6">
    <source>
        <dbReference type="SAM" id="Phobius"/>
    </source>
</evidence>
<reference evidence="9 11" key="2">
    <citation type="submission" date="2017-12" db="EMBL/GenBank/DDBJ databases">
        <title>Comparative Functional Genomics of Dry Heat Resistant strains isolated from the Viking Spacecraft.</title>
        <authorList>
            <person name="Seuylemezian A."/>
            <person name="Cooper K."/>
            <person name="Vaishampayan P."/>
        </authorList>
    </citation>
    <scope>NUCLEOTIDE SEQUENCE [LARGE SCALE GENOMIC DNA]</scope>
    <source>
        <strain evidence="9 11">ATCC 29669</strain>
    </source>
</reference>
<dbReference type="Proteomes" id="UP000235114">
    <property type="component" value="Unassembled WGS sequence"/>
</dbReference>
<dbReference type="AlphaFoldDB" id="A0A2N5GKY7"/>
<dbReference type="PANTHER" id="PTHR23528:SF1">
    <property type="entry name" value="MAJOR FACILITATOR SUPERFAMILY (MFS) PROFILE DOMAIN-CONTAINING PROTEIN"/>
    <property type="match status" value="1"/>
</dbReference>
<gene>
    <name evidence="8" type="ORF">CU635_13570</name>
    <name evidence="9" type="ORF">CVD25_08770</name>
</gene>
<feature type="transmembrane region" description="Helical" evidence="6">
    <location>
        <begin position="116"/>
        <end position="137"/>
    </location>
</feature>
<feature type="domain" description="Major facilitator superfamily (MFS) profile" evidence="7">
    <location>
        <begin position="230"/>
        <end position="429"/>
    </location>
</feature>
<proteinExistence type="predicted"/>
<name>A0A2N5GKY7_9BACI</name>
<evidence type="ECO:0000256" key="5">
    <source>
        <dbReference type="ARBA" id="ARBA00023136"/>
    </source>
</evidence>
<comment type="caution">
    <text evidence="8">The sequence shown here is derived from an EMBL/GenBank/DDBJ whole genome shotgun (WGS) entry which is preliminary data.</text>
</comment>
<sequence length="429" mass="45971">MSTIGQTIQPATPFKRIVPALVVSNAAATIAIIPPIIILLTLKLTSIAPNNVAGALAMVTGIGAFVAMIFNPVAGAIGDRTRFQFGRRRTWILAGAIFGGASLLGIGLVAEVWQITLLWALAQASFTFQLLANNALIAEQIVESRRGSISGIVGAVPGIAPLIGIALLNKMNAQPDLLKWAILAIIAVIGAVIAVILIREGRYLDSRKVKNETTKFNLWNIIPNPRKYPAFASAWVTRFLVFSCIPASLFNSVYLIERFRFSKAELTDKIMLTIVISTVLVFVFSLIGGMISDRLRRQKPFVIGAGILMGFSLILQGFAPSFPIFLVATVLMGIGSGTYFAVDLAILTRVLPNKGDAAKDLGIFNIANTLPQTIIPAIAPLILNVGGYEMFFSFTGILGMLSGIAVLGVPEMLPRESNVVLPKSVKKNN</sequence>
<feature type="transmembrane region" description="Helical" evidence="6">
    <location>
        <begin position="363"/>
        <end position="385"/>
    </location>
</feature>
<feature type="transmembrane region" description="Helical" evidence="6">
    <location>
        <begin position="325"/>
        <end position="351"/>
    </location>
</feature>
<keyword evidence="11" id="KW-1185">Reference proteome</keyword>
<dbReference type="GO" id="GO:0005886">
    <property type="term" value="C:plasma membrane"/>
    <property type="evidence" value="ECO:0007669"/>
    <property type="project" value="UniProtKB-SubCell"/>
</dbReference>
<evidence type="ECO:0000313" key="8">
    <source>
        <dbReference type="EMBL" id="PLR82184.1"/>
    </source>
</evidence>
<dbReference type="SUPFAM" id="SSF103473">
    <property type="entry name" value="MFS general substrate transporter"/>
    <property type="match status" value="1"/>
</dbReference>
<dbReference type="InterPro" id="IPR011701">
    <property type="entry name" value="MFS"/>
</dbReference>
<dbReference type="GO" id="GO:0022857">
    <property type="term" value="F:transmembrane transporter activity"/>
    <property type="evidence" value="ECO:0007669"/>
    <property type="project" value="InterPro"/>
</dbReference>
<feature type="transmembrane region" description="Helical" evidence="6">
    <location>
        <begin position="149"/>
        <end position="168"/>
    </location>
</feature>
<dbReference type="PROSITE" id="PS50850">
    <property type="entry name" value="MFS"/>
    <property type="match status" value="1"/>
</dbReference>
<keyword evidence="5 6" id="KW-0472">Membrane</keyword>
<feature type="transmembrane region" description="Helical" evidence="6">
    <location>
        <begin position="52"/>
        <end position="70"/>
    </location>
</feature>
<dbReference type="OrthoDB" id="9764596at2"/>
<protein>
    <submittedName>
        <fullName evidence="8">MFS transporter</fullName>
    </submittedName>
</protein>
<feature type="transmembrane region" description="Helical" evidence="6">
    <location>
        <begin position="270"/>
        <end position="289"/>
    </location>
</feature>
<evidence type="ECO:0000256" key="4">
    <source>
        <dbReference type="ARBA" id="ARBA00022989"/>
    </source>
</evidence>
<evidence type="ECO:0000313" key="10">
    <source>
        <dbReference type="Proteomes" id="UP000234951"/>
    </source>
</evidence>
<evidence type="ECO:0000256" key="2">
    <source>
        <dbReference type="ARBA" id="ARBA00022448"/>
    </source>
</evidence>
<feature type="transmembrane region" description="Helical" evidence="6">
    <location>
        <begin position="180"/>
        <end position="198"/>
    </location>
</feature>
<organism evidence="8 10">
    <name type="scientific">Bacillus canaveralius</name>
    <dbReference type="NCBI Taxonomy" id="1403243"/>
    <lineage>
        <taxon>Bacteria</taxon>
        <taxon>Bacillati</taxon>
        <taxon>Bacillota</taxon>
        <taxon>Bacilli</taxon>
        <taxon>Bacillales</taxon>
        <taxon>Bacillaceae</taxon>
        <taxon>Bacillus</taxon>
    </lineage>
</organism>
<dbReference type="Gene3D" id="1.20.1250.20">
    <property type="entry name" value="MFS general substrate transporter like domains"/>
    <property type="match status" value="2"/>
</dbReference>
<evidence type="ECO:0000256" key="1">
    <source>
        <dbReference type="ARBA" id="ARBA00004651"/>
    </source>
</evidence>
<evidence type="ECO:0000313" key="9">
    <source>
        <dbReference type="EMBL" id="PLR97910.1"/>
    </source>
</evidence>
<dbReference type="Pfam" id="PF07690">
    <property type="entry name" value="MFS_1"/>
    <property type="match status" value="1"/>
</dbReference>
<feature type="transmembrane region" description="Helical" evidence="6">
    <location>
        <begin position="91"/>
        <end position="110"/>
    </location>
</feature>
<comment type="subcellular location">
    <subcellularLocation>
        <location evidence="1">Cell membrane</location>
        <topology evidence="1">Multi-pass membrane protein</topology>
    </subcellularLocation>
</comment>
<dbReference type="Proteomes" id="UP000234951">
    <property type="component" value="Unassembled WGS sequence"/>
</dbReference>
<feature type="transmembrane region" description="Helical" evidence="6">
    <location>
        <begin position="301"/>
        <end position="319"/>
    </location>
</feature>
<feature type="transmembrane region" description="Helical" evidence="6">
    <location>
        <begin position="391"/>
        <end position="409"/>
    </location>
</feature>
<dbReference type="EMBL" id="PGVA01000028">
    <property type="protein sequence ID" value="PLR82184.1"/>
    <property type="molecule type" value="Genomic_DNA"/>
</dbReference>
<evidence type="ECO:0000259" key="7">
    <source>
        <dbReference type="PROSITE" id="PS50850"/>
    </source>
</evidence>
<feature type="transmembrane region" description="Helical" evidence="6">
    <location>
        <begin position="20"/>
        <end position="40"/>
    </location>
</feature>
<dbReference type="RefSeq" id="WP_101577900.1">
    <property type="nucleotide sequence ID" value="NZ_PGVA01000028.1"/>
</dbReference>
<feature type="transmembrane region" description="Helical" evidence="6">
    <location>
        <begin position="228"/>
        <end position="250"/>
    </location>
</feature>
<evidence type="ECO:0000256" key="3">
    <source>
        <dbReference type="ARBA" id="ARBA00022692"/>
    </source>
</evidence>
<dbReference type="InterPro" id="IPR020846">
    <property type="entry name" value="MFS_dom"/>
</dbReference>
<dbReference type="PANTHER" id="PTHR23528">
    <property type="match status" value="1"/>
</dbReference>
<reference evidence="8 10" key="1">
    <citation type="submission" date="2017-11" db="EMBL/GenBank/DDBJ databases">
        <title>Comparitive Functional Genomics of Dry Heat Resistant strains isolated from the Viking Spacecraft.</title>
        <authorList>
            <person name="Seuylemezian A."/>
            <person name="Cooper K."/>
            <person name="Vaishampayan P."/>
        </authorList>
    </citation>
    <scope>NUCLEOTIDE SEQUENCE [LARGE SCALE GENOMIC DNA]</scope>
    <source>
        <strain evidence="8 10">M4.6</strain>
    </source>
</reference>